<name>A0A0S4NCE0_9BACT</name>
<evidence type="ECO:0000313" key="3">
    <source>
        <dbReference type="Proteomes" id="UP000320623"/>
    </source>
</evidence>
<accession>A0A0S4NCE0</accession>
<gene>
    <name evidence="2" type="ORF">JGI1_02193</name>
</gene>
<dbReference type="Pfam" id="PF18962">
    <property type="entry name" value="Por_Secre_tail"/>
    <property type="match status" value="1"/>
</dbReference>
<evidence type="ECO:0000259" key="1">
    <source>
        <dbReference type="Pfam" id="PF18962"/>
    </source>
</evidence>
<protein>
    <submittedName>
        <fullName evidence="2">Por secretion system C-terminal sorting domain-containing protein</fullName>
    </submittedName>
</protein>
<feature type="domain" description="Secretion system C-terminal sorting" evidence="1">
    <location>
        <begin position="71"/>
        <end position="146"/>
    </location>
</feature>
<dbReference type="NCBIfam" id="TIGR04183">
    <property type="entry name" value="Por_Secre_tail"/>
    <property type="match status" value="1"/>
</dbReference>
<feature type="non-terminal residue" evidence="2">
    <location>
        <position position="1"/>
    </location>
</feature>
<dbReference type="STRING" id="1643428.GCA_001442855_02145"/>
<dbReference type="InterPro" id="IPR026444">
    <property type="entry name" value="Secre_tail"/>
</dbReference>
<proteinExistence type="predicted"/>
<dbReference type="Proteomes" id="UP000320623">
    <property type="component" value="Unassembled WGS sequence"/>
</dbReference>
<dbReference type="EMBL" id="FAOO01000026">
    <property type="protein sequence ID" value="CUU08858.1"/>
    <property type="molecule type" value="Genomic_DNA"/>
</dbReference>
<evidence type="ECO:0000313" key="2">
    <source>
        <dbReference type="EMBL" id="CUU08858.1"/>
    </source>
</evidence>
<dbReference type="RefSeq" id="WP_140945895.1">
    <property type="nucleotide sequence ID" value="NZ_FAOO01000026.1"/>
</dbReference>
<organism evidence="2 3">
    <name type="scientific">Candidatus Thermokryptus mobilis</name>
    <dbReference type="NCBI Taxonomy" id="1643428"/>
    <lineage>
        <taxon>Bacteria</taxon>
        <taxon>Pseudomonadati</taxon>
        <taxon>Candidatus Kryptoniota</taxon>
        <taxon>Candidatus Thermokryptus</taxon>
    </lineage>
</organism>
<keyword evidence="3" id="KW-1185">Reference proteome</keyword>
<dbReference type="AlphaFoldDB" id="A0A0S4NCE0"/>
<dbReference type="OrthoDB" id="9814616at2"/>
<sequence length="149" mass="17113">NGVLYFDFGSGYGFEFGDLNCVFSFSLNGKPREGSLSLRVRLYDEGLNLFERVYKISFVEIPVEYRLYQNYPNPFNPVTVIEFDIPERVGVEIVVYDVLGREVKRVVDGEFEPGRYRVSLDGDGLSSGVYFYVMRAGKFVDVKKMVLVR</sequence>
<reference evidence="3" key="1">
    <citation type="submission" date="2015-11" db="EMBL/GenBank/DDBJ databases">
        <authorList>
            <person name="Varghese N."/>
        </authorList>
    </citation>
    <scope>NUCLEOTIDE SEQUENCE [LARGE SCALE GENOMIC DNA]</scope>
</reference>
<dbReference type="Gene3D" id="2.60.40.4070">
    <property type="match status" value="1"/>
</dbReference>